<evidence type="ECO:0000313" key="7">
    <source>
        <dbReference type="EMBL" id="CCK71730.1"/>
    </source>
</evidence>
<dbReference type="Proteomes" id="UP000006310">
    <property type="component" value="Chromosome 8"/>
</dbReference>
<dbReference type="GO" id="GO:0031492">
    <property type="term" value="F:nucleosomal DNA binding"/>
    <property type="evidence" value="ECO:0007669"/>
    <property type="project" value="EnsemblFungi"/>
</dbReference>
<dbReference type="GO" id="GO:0006272">
    <property type="term" value="P:leading strand elongation"/>
    <property type="evidence" value="ECO:0007669"/>
    <property type="project" value="EnsemblFungi"/>
</dbReference>
<dbReference type="GO" id="GO:0003690">
    <property type="term" value="F:double-stranded DNA binding"/>
    <property type="evidence" value="ECO:0007669"/>
    <property type="project" value="EnsemblFungi"/>
</dbReference>
<protein>
    <recommendedName>
        <fullName evidence="4">DNA polymerase epsilon subunit D</fullName>
    </recommendedName>
    <alternativeName>
        <fullName evidence="5">DNA polymerase II subunit D</fullName>
    </alternativeName>
</protein>
<dbReference type="GeneID" id="34527462"/>
<organism evidence="7 8">
    <name type="scientific">Huiozyma naganishii (strain ATCC MYA-139 / BCRC 22969 / CBS 8797 / KCTC 17520 / NBRC 10181 / NCYC 3082 / Yp74L-3)</name>
    <name type="common">Yeast</name>
    <name type="synonym">Kazachstania naganishii</name>
    <dbReference type="NCBI Taxonomy" id="1071383"/>
    <lineage>
        <taxon>Eukaryota</taxon>
        <taxon>Fungi</taxon>
        <taxon>Dikarya</taxon>
        <taxon>Ascomycota</taxon>
        <taxon>Saccharomycotina</taxon>
        <taxon>Saccharomycetes</taxon>
        <taxon>Saccharomycetales</taxon>
        <taxon>Saccharomycetaceae</taxon>
        <taxon>Huiozyma</taxon>
    </lineage>
</organism>
<proteinExistence type="predicted"/>
<feature type="domain" description="Transcription factor CBF/NF-Y/archaeal histone" evidence="6">
    <location>
        <begin position="33"/>
        <end position="99"/>
    </location>
</feature>
<dbReference type="STRING" id="1071383.J7RA28"/>
<dbReference type="GO" id="GO:0042276">
    <property type="term" value="P:error-prone translesion synthesis"/>
    <property type="evidence" value="ECO:0007669"/>
    <property type="project" value="EnsemblFungi"/>
</dbReference>
<dbReference type="InterPro" id="IPR009072">
    <property type="entry name" value="Histone-fold"/>
</dbReference>
<dbReference type="eggNOG" id="KOG0870">
    <property type="taxonomic scope" value="Eukaryota"/>
</dbReference>
<dbReference type="Pfam" id="PF00808">
    <property type="entry name" value="CBFD_NFYB_HMF"/>
    <property type="match status" value="1"/>
</dbReference>
<dbReference type="OrthoDB" id="1707486at2759"/>
<dbReference type="GO" id="GO:0003697">
    <property type="term" value="F:single-stranded DNA binding"/>
    <property type="evidence" value="ECO:0007669"/>
    <property type="project" value="EnsemblFungi"/>
</dbReference>
<reference evidence="7 8" key="1">
    <citation type="journal article" date="2011" name="Proc. Natl. Acad. Sci. U.S.A.">
        <title>Evolutionary erosion of yeast sex chromosomes by mating-type switching accidents.</title>
        <authorList>
            <person name="Gordon J.L."/>
            <person name="Armisen D."/>
            <person name="Proux-Wera E."/>
            <person name="Oheigeartaigh S.S."/>
            <person name="Byrne K.P."/>
            <person name="Wolfe K.H."/>
        </authorList>
    </citation>
    <scope>NUCLEOTIDE SEQUENCE [LARGE SCALE GENOMIC DNA]</scope>
    <source>
        <strain evidence="8">ATCC MYA-139 / BCRC 22969 / CBS 8797 / CCRC 22969 / KCTC 17520 / NBRC 10181 / NCYC 3082</strain>
    </source>
</reference>
<dbReference type="Gene3D" id="1.10.20.10">
    <property type="entry name" value="Histone, subunit A"/>
    <property type="match status" value="1"/>
</dbReference>
<dbReference type="EMBL" id="HE978321">
    <property type="protein sequence ID" value="CCK71730.1"/>
    <property type="molecule type" value="Genomic_DNA"/>
</dbReference>
<dbReference type="GO" id="GO:0030337">
    <property type="term" value="F:DNA polymerase processivity factor activity"/>
    <property type="evidence" value="ECO:0007669"/>
    <property type="project" value="EnsemblFungi"/>
</dbReference>
<dbReference type="PANTHER" id="PTHR46172:SF1">
    <property type="entry name" value="DNA POLYMERASE EPSILON SUBUNIT 3"/>
    <property type="match status" value="1"/>
</dbReference>
<keyword evidence="2" id="KW-0235">DNA replication</keyword>
<dbReference type="GO" id="GO:0008310">
    <property type="term" value="F:single-stranded DNA 3'-5' DNA exonuclease activity"/>
    <property type="evidence" value="ECO:0007669"/>
    <property type="project" value="EnsemblFungi"/>
</dbReference>
<reference evidence="8" key="2">
    <citation type="submission" date="2012-08" db="EMBL/GenBank/DDBJ databases">
        <title>Genome sequence of Kazachstania naganishii.</title>
        <authorList>
            <person name="Gordon J.L."/>
            <person name="Armisen D."/>
            <person name="Proux-Wera E."/>
            <person name="OhEigeartaigh S.S."/>
            <person name="Byrne K.P."/>
            <person name="Wolfe K.H."/>
        </authorList>
    </citation>
    <scope>NUCLEOTIDE SEQUENCE [LARGE SCALE GENOMIC DNA]</scope>
    <source>
        <strain evidence="8">ATCC MYA-139 / BCRC 22969 / CBS 8797 / CCRC 22969 / KCTC 17520 / NBRC 10181 / NCYC 3082</strain>
    </source>
</reference>
<dbReference type="GO" id="GO:0008623">
    <property type="term" value="C:CHRAC"/>
    <property type="evidence" value="ECO:0007669"/>
    <property type="project" value="EnsemblFungi"/>
</dbReference>
<evidence type="ECO:0000256" key="2">
    <source>
        <dbReference type="ARBA" id="ARBA00022705"/>
    </source>
</evidence>
<evidence type="ECO:0000256" key="5">
    <source>
        <dbReference type="ARBA" id="ARBA00042096"/>
    </source>
</evidence>
<dbReference type="GO" id="GO:0046982">
    <property type="term" value="F:protein heterodimerization activity"/>
    <property type="evidence" value="ECO:0007669"/>
    <property type="project" value="InterPro"/>
</dbReference>
<evidence type="ECO:0000256" key="3">
    <source>
        <dbReference type="ARBA" id="ARBA00023242"/>
    </source>
</evidence>
<dbReference type="SUPFAM" id="SSF47113">
    <property type="entry name" value="Histone-fold"/>
    <property type="match status" value="1"/>
</dbReference>
<dbReference type="InterPro" id="IPR051377">
    <property type="entry name" value="DNA_Pol-Epsilon_Subunit"/>
</dbReference>
<dbReference type="HOGENOM" id="CLU_1415369_0_0_1"/>
<keyword evidence="3" id="KW-0539">Nucleus</keyword>
<dbReference type="GO" id="GO:0031507">
    <property type="term" value="P:heterochromatin formation"/>
    <property type="evidence" value="ECO:0007669"/>
    <property type="project" value="TreeGrafter"/>
</dbReference>
<dbReference type="AlphaFoldDB" id="J7RA28"/>
<dbReference type="RefSeq" id="XP_022465975.1">
    <property type="nucleotide sequence ID" value="XM_022609594.1"/>
</dbReference>
<dbReference type="GO" id="GO:0008622">
    <property type="term" value="C:epsilon DNA polymerase complex"/>
    <property type="evidence" value="ECO:0007669"/>
    <property type="project" value="EnsemblFungi"/>
</dbReference>
<accession>J7RA28</accession>
<comment type="subcellular location">
    <subcellularLocation>
        <location evidence="1">Nucleus</location>
    </subcellularLocation>
</comment>
<dbReference type="GO" id="GO:0043596">
    <property type="term" value="C:nuclear replication fork"/>
    <property type="evidence" value="ECO:0007669"/>
    <property type="project" value="EnsemblFungi"/>
</dbReference>
<evidence type="ECO:0000256" key="4">
    <source>
        <dbReference type="ARBA" id="ARBA00039775"/>
    </source>
</evidence>
<gene>
    <name evidence="7" type="primary">KNAG0H03150</name>
    <name evidence="7" type="ordered locus">KNAG_0H03150</name>
</gene>
<dbReference type="PANTHER" id="PTHR46172">
    <property type="entry name" value="DNA POLYMERASE EPSILON SUBUNIT 3"/>
    <property type="match status" value="1"/>
</dbReference>
<evidence type="ECO:0000259" key="6">
    <source>
        <dbReference type="Pfam" id="PF00808"/>
    </source>
</evidence>
<name>J7RA28_HUIN7</name>
<dbReference type="GO" id="GO:1903775">
    <property type="term" value="P:regulation of DNA double-strand break processing"/>
    <property type="evidence" value="ECO:0007669"/>
    <property type="project" value="EnsemblFungi"/>
</dbReference>
<dbReference type="CDD" id="cd22928">
    <property type="entry name" value="HFD_POLE3_DPB4"/>
    <property type="match status" value="1"/>
</dbReference>
<keyword evidence="8" id="KW-1185">Reference proteome</keyword>
<dbReference type="InterPro" id="IPR003958">
    <property type="entry name" value="CBFA_NFYB_domain"/>
</dbReference>
<dbReference type="KEGG" id="kng:KNAG_0H03150"/>
<evidence type="ECO:0000256" key="1">
    <source>
        <dbReference type="ARBA" id="ARBA00004123"/>
    </source>
</evidence>
<sequence length="192" mass="20872">MPPKGWRKDSQGNYPTTSYIKEQENVKVEDLLFPRSTVLQLAKQCEPEGGPRLVVARDAGLALQRSATVFVNHLLMFAREAAAEQDRRTCSVDDVLQALERAGHPQLRPLLQLRMQKWTESAAASAAPERPVTAGTVIAESIPEGITEAETPSTLASGNAGTLADTAAVPAEDSPCHSHYPSVSYINRLRLK</sequence>
<evidence type="ECO:0000313" key="8">
    <source>
        <dbReference type="Proteomes" id="UP000006310"/>
    </source>
</evidence>